<protein>
    <submittedName>
        <fullName evidence="5">AraC family transcriptional regulator</fullName>
    </submittedName>
</protein>
<evidence type="ECO:0000256" key="1">
    <source>
        <dbReference type="ARBA" id="ARBA00023015"/>
    </source>
</evidence>
<accession>A0A3N5B977</accession>
<dbReference type="PROSITE" id="PS00041">
    <property type="entry name" value="HTH_ARAC_FAMILY_1"/>
    <property type="match status" value="1"/>
</dbReference>
<dbReference type="InterPro" id="IPR018062">
    <property type="entry name" value="HTH_AraC-typ_CS"/>
</dbReference>
<dbReference type="AlphaFoldDB" id="A0A3N5B977"/>
<keyword evidence="3" id="KW-0804">Transcription</keyword>
<sequence length="286" mass="32735">MEGLKRMTDSIEYIEEHLNEQLDIDYVAAVAFLSKFHYQRLFHMLTGITVSEYIRKRRLTRAAQELVAGEGKIIDLAIKYGYDTPESFSRAFRNIHGISPSQARKEGKSLKAFPKLSFQIQLKGDEELNYKIVKKEGFKVVGKELRTSTKGGENLKKIPVFWEESHENGTVQKLEKHAGDLGVLGICMDFTPELEELSYIIAIEKPEYEPMDGLVEKHVPSATWAVFESVGAMPDAIKNVWQRIFSEWFPSTGYEHAGGPEIEVYPNEDAYSDDYRCEVWIPIMDK</sequence>
<dbReference type="PANTHER" id="PTHR47504:SF5">
    <property type="entry name" value="RIGHT ORIGIN-BINDING PROTEIN"/>
    <property type="match status" value="1"/>
</dbReference>
<evidence type="ECO:0000259" key="4">
    <source>
        <dbReference type="PROSITE" id="PS01124"/>
    </source>
</evidence>
<keyword evidence="1" id="KW-0805">Transcription regulation</keyword>
<dbReference type="SMART" id="SM00871">
    <property type="entry name" value="AraC_E_bind"/>
    <property type="match status" value="1"/>
</dbReference>
<dbReference type="InterPro" id="IPR011256">
    <property type="entry name" value="Reg_factor_effector_dom_sf"/>
</dbReference>
<evidence type="ECO:0000256" key="2">
    <source>
        <dbReference type="ARBA" id="ARBA00023125"/>
    </source>
</evidence>
<dbReference type="PRINTS" id="PR00032">
    <property type="entry name" value="HTHARAC"/>
</dbReference>
<dbReference type="InterPro" id="IPR010499">
    <property type="entry name" value="AraC_E-bd"/>
</dbReference>
<dbReference type="SUPFAM" id="SSF55136">
    <property type="entry name" value="Probable bacterial effector-binding domain"/>
    <property type="match status" value="1"/>
</dbReference>
<gene>
    <name evidence="5" type="ORF">EDC24_1128</name>
</gene>
<feature type="domain" description="HTH araC/xylS-type" evidence="4">
    <location>
        <begin position="8"/>
        <end position="106"/>
    </location>
</feature>
<dbReference type="PANTHER" id="PTHR47504">
    <property type="entry name" value="RIGHT ORIGIN-BINDING PROTEIN"/>
    <property type="match status" value="1"/>
</dbReference>
<keyword evidence="2" id="KW-0238">DNA-binding</keyword>
<dbReference type="InterPro" id="IPR020449">
    <property type="entry name" value="Tscrpt_reg_AraC-type_HTH"/>
</dbReference>
<dbReference type="SUPFAM" id="SSF46689">
    <property type="entry name" value="Homeodomain-like"/>
    <property type="match status" value="2"/>
</dbReference>
<organism evidence="5 6">
    <name type="scientific">Aquisalibacillus elongatus</name>
    <dbReference type="NCBI Taxonomy" id="485577"/>
    <lineage>
        <taxon>Bacteria</taxon>
        <taxon>Bacillati</taxon>
        <taxon>Bacillota</taxon>
        <taxon>Bacilli</taxon>
        <taxon>Bacillales</taxon>
        <taxon>Bacillaceae</taxon>
        <taxon>Aquisalibacillus</taxon>
    </lineage>
</organism>
<dbReference type="Gene3D" id="3.20.80.10">
    <property type="entry name" value="Regulatory factor, effector binding domain"/>
    <property type="match status" value="1"/>
</dbReference>
<evidence type="ECO:0000313" key="6">
    <source>
        <dbReference type="Proteomes" id="UP000276443"/>
    </source>
</evidence>
<dbReference type="SMART" id="SM00342">
    <property type="entry name" value="HTH_ARAC"/>
    <property type="match status" value="1"/>
</dbReference>
<dbReference type="OrthoDB" id="9801123at2"/>
<dbReference type="InterPro" id="IPR009057">
    <property type="entry name" value="Homeodomain-like_sf"/>
</dbReference>
<dbReference type="RefSeq" id="WP_124220543.1">
    <property type="nucleotide sequence ID" value="NZ_RKRF01000008.1"/>
</dbReference>
<evidence type="ECO:0000256" key="3">
    <source>
        <dbReference type="ARBA" id="ARBA00023163"/>
    </source>
</evidence>
<name>A0A3N5B977_9BACI</name>
<dbReference type="Pfam" id="PF12833">
    <property type="entry name" value="HTH_18"/>
    <property type="match status" value="1"/>
</dbReference>
<dbReference type="Proteomes" id="UP000276443">
    <property type="component" value="Unassembled WGS sequence"/>
</dbReference>
<dbReference type="Gene3D" id="1.10.10.60">
    <property type="entry name" value="Homeodomain-like"/>
    <property type="match status" value="2"/>
</dbReference>
<dbReference type="Pfam" id="PF14526">
    <property type="entry name" value="Cass2"/>
    <property type="match status" value="1"/>
</dbReference>
<keyword evidence="6" id="KW-1185">Reference proteome</keyword>
<dbReference type="InterPro" id="IPR029441">
    <property type="entry name" value="Cass2"/>
</dbReference>
<dbReference type="GO" id="GO:0003700">
    <property type="term" value="F:DNA-binding transcription factor activity"/>
    <property type="evidence" value="ECO:0007669"/>
    <property type="project" value="InterPro"/>
</dbReference>
<dbReference type="InterPro" id="IPR050959">
    <property type="entry name" value="MarA-like"/>
</dbReference>
<dbReference type="PROSITE" id="PS01124">
    <property type="entry name" value="HTH_ARAC_FAMILY_2"/>
    <property type="match status" value="1"/>
</dbReference>
<dbReference type="GO" id="GO:0043565">
    <property type="term" value="F:sequence-specific DNA binding"/>
    <property type="evidence" value="ECO:0007669"/>
    <property type="project" value="InterPro"/>
</dbReference>
<reference evidence="5 6" key="1">
    <citation type="submission" date="2018-11" db="EMBL/GenBank/DDBJ databases">
        <title>Genomic Encyclopedia of Type Strains, Phase IV (KMG-IV): sequencing the most valuable type-strain genomes for metagenomic binning, comparative biology and taxonomic classification.</title>
        <authorList>
            <person name="Goeker M."/>
        </authorList>
    </citation>
    <scope>NUCLEOTIDE SEQUENCE [LARGE SCALE GENOMIC DNA]</scope>
    <source>
        <strain evidence="5 6">DSM 18090</strain>
    </source>
</reference>
<dbReference type="InterPro" id="IPR018060">
    <property type="entry name" value="HTH_AraC"/>
</dbReference>
<dbReference type="EMBL" id="RKRF01000008">
    <property type="protein sequence ID" value="RPF53943.1"/>
    <property type="molecule type" value="Genomic_DNA"/>
</dbReference>
<proteinExistence type="predicted"/>
<evidence type="ECO:0000313" key="5">
    <source>
        <dbReference type="EMBL" id="RPF53943.1"/>
    </source>
</evidence>
<comment type="caution">
    <text evidence="5">The sequence shown here is derived from an EMBL/GenBank/DDBJ whole genome shotgun (WGS) entry which is preliminary data.</text>
</comment>